<dbReference type="EMBL" id="OC863347">
    <property type="protein sequence ID" value="CAD7630937.1"/>
    <property type="molecule type" value="Genomic_DNA"/>
</dbReference>
<feature type="compositionally biased region" description="Polar residues" evidence="1">
    <location>
        <begin position="244"/>
        <end position="261"/>
    </location>
</feature>
<feature type="region of interest" description="Disordered" evidence="1">
    <location>
        <begin position="244"/>
        <end position="322"/>
    </location>
</feature>
<evidence type="ECO:0000313" key="3">
    <source>
        <dbReference type="Proteomes" id="UP000759131"/>
    </source>
</evidence>
<evidence type="ECO:0000256" key="1">
    <source>
        <dbReference type="SAM" id="MobiDB-lite"/>
    </source>
</evidence>
<feature type="compositionally biased region" description="Gly residues" evidence="1">
    <location>
        <begin position="299"/>
        <end position="309"/>
    </location>
</feature>
<dbReference type="Proteomes" id="UP000759131">
    <property type="component" value="Unassembled WGS sequence"/>
</dbReference>
<dbReference type="EMBL" id="CAJPIZ010008772">
    <property type="protein sequence ID" value="CAG2111367.1"/>
    <property type="molecule type" value="Genomic_DNA"/>
</dbReference>
<name>A0A7R9KX05_9ACAR</name>
<proteinExistence type="predicted"/>
<evidence type="ECO:0000313" key="2">
    <source>
        <dbReference type="EMBL" id="CAD7630937.1"/>
    </source>
</evidence>
<reference evidence="2" key="1">
    <citation type="submission" date="2020-11" db="EMBL/GenBank/DDBJ databases">
        <authorList>
            <person name="Tran Van P."/>
        </authorList>
    </citation>
    <scope>NUCLEOTIDE SEQUENCE</scope>
</reference>
<gene>
    <name evidence="2" type="ORF">OSB1V03_LOCUS11348</name>
</gene>
<accession>A0A7R9KX05</accession>
<dbReference type="AlphaFoldDB" id="A0A7R9KX05"/>
<organism evidence="2">
    <name type="scientific">Medioppia subpectinata</name>
    <dbReference type="NCBI Taxonomy" id="1979941"/>
    <lineage>
        <taxon>Eukaryota</taxon>
        <taxon>Metazoa</taxon>
        <taxon>Ecdysozoa</taxon>
        <taxon>Arthropoda</taxon>
        <taxon>Chelicerata</taxon>
        <taxon>Arachnida</taxon>
        <taxon>Acari</taxon>
        <taxon>Acariformes</taxon>
        <taxon>Sarcoptiformes</taxon>
        <taxon>Oribatida</taxon>
        <taxon>Brachypylina</taxon>
        <taxon>Oppioidea</taxon>
        <taxon>Oppiidae</taxon>
        <taxon>Medioppia</taxon>
    </lineage>
</organism>
<dbReference type="OrthoDB" id="10551665at2759"/>
<protein>
    <submittedName>
        <fullName evidence="2">Uncharacterized protein</fullName>
    </submittedName>
</protein>
<sequence length="443" mass="47001">MNTTSNTVYPDFGIYSSEGIPLYNLGVSPHLIANGAVTSAQNSYPYQTYQTPSGLYLTTNPASLAASQLIPQFQTSTGAAGPHGSATYPLLATPYRLPLAQNVNQMNSYIHMSNATTPPLSQTSSVPIQVHTSVANSMMGSDGSHAANNAAMNAINNGMSSLNFLQSPVYAISPNMPNSGQSMACVQNVQLKTDNRPDMSAENGSMMSPNPTHILELMPMWTQNVPNMQSSQQKMAPNRYIQYSSTAKPHPNQNTPQNTSAPAKDRPDRRNNSSFNNSHHYRKSATGSVGYHRLSNKAGNGGAGGGHTGYGSAQNSYQNHTNYANNSYENECQMVHNNSLPNALQGLPFVKHNNRLHTVPFNHQPMFNVVQQHHHSLANGTGGGIGGSTTGGVGSGGQPPMIPKLVNGVPIYTFAANSAGGGGGYGSPLTPPLTPGTHQMVHK</sequence>
<keyword evidence="3" id="KW-1185">Reference proteome</keyword>